<evidence type="ECO:0000313" key="1">
    <source>
        <dbReference type="EMBL" id="OSX71514.1"/>
    </source>
</evidence>
<proteinExistence type="predicted"/>
<sequence length="112" mass="12237">MLLCVFRPSPLRFSCQCIGRYCLVPWFSPALPTFLQANPPFAYALSSFFRSALSALGPVRLSCSALVGATVETLSLTPGPNVTLFSRDLFSTHHLLSSFGIVSALLFHFSHL</sequence>
<gene>
    <name evidence="1" type="ORF">BU14_0525s0002</name>
</gene>
<accession>A0A1X6NSC5</accession>
<evidence type="ECO:0000313" key="2">
    <source>
        <dbReference type="Proteomes" id="UP000218209"/>
    </source>
</evidence>
<organism evidence="1 2">
    <name type="scientific">Porphyra umbilicalis</name>
    <name type="common">Purple laver</name>
    <name type="synonym">Red alga</name>
    <dbReference type="NCBI Taxonomy" id="2786"/>
    <lineage>
        <taxon>Eukaryota</taxon>
        <taxon>Rhodophyta</taxon>
        <taxon>Bangiophyceae</taxon>
        <taxon>Bangiales</taxon>
        <taxon>Bangiaceae</taxon>
        <taxon>Porphyra</taxon>
    </lineage>
</organism>
<keyword evidence="2" id="KW-1185">Reference proteome</keyword>
<protein>
    <submittedName>
        <fullName evidence="1">Uncharacterized protein</fullName>
    </submittedName>
</protein>
<dbReference type="AlphaFoldDB" id="A0A1X6NSC5"/>
<reference evidence="1 2" key="1">
    <citation type="submission" date="2017-03" db="EMBL/GenBank/DDBJ databases">
        <title>WGS assembly of Porphyra umbilicalis.</title>
        <authorList>
            <person name="Brawley S.H."/>
            <person name="Blouin N.A."/>
            <person name="Ficko-Blean E."/>
            <person name="Wheeler G.L."/>
            <person name="Lohr M."/>
            <person name="Goodson H.V."/>
            <person name="Jenkins J.W."/>
            <person name="Blaby-Haas C.E."/>
            <person name="Helliwell K.E."/>
            <person name="Chan C."/>
            <person name="Marriage T."/>
            <person name="Bhattacharya D."/>
            <person name="Klein A.S."/>
            <person name="Badis Y."/>
            <person name="Brodie J."/>
            <person name="Cao Y."/>
            <person name="Collen J."/>
            <person name="Dittami S.M."/>
            <person name="Gachon C.M."/>
            <person name="Green B.R."/>
            <person name="Karpowicz S."/>
            <person name="Kim J.W."/>
            <person name="Kudahl U."/>
            <person name="Lin S."/>
            <person name="Michel G."/>
            <person name="Mittag M."/>
            <person name="Olson B.J."/>
            <person name="Pangilinan J."/>
            <person name="Peng Y."/>
            <person name="Qiu H."/>
            <person name="Shu S."/>
            <person name="Singer J.T."/>
            <person name="Smith A.G."/>
            <person name="Sprecher B.N."/>
            <person name="Wagner V."/>
            <person name="Wang W."/>
            <person name="Wang Z.-Y."/>
            <person name="Yan J."/>
            <person name="Yarish C."/>
            <person name="Zoeuner-Riek S."/>
            <person name="Zhuang Y."/>
            <person name="Zou Y."/>
            <person name="Lindquist E.A."/>
            <person name="Grimwood J."/>
            <person name="Barry K."/>
            <person name="Rokhsar D.S."/>
            <person name="Schmutz J."/>
            <person name="Stiller J.W."/>
            <person name="Grossman A.R."/>
            <person name="Prochnik S.E."/>
        </authorList>
    </citation>
    <scope>NUCLEOTIDE SEQUENCE [LARGE SCALE GENOMIC DNA]</scope>
    <source>
        <strain evidence="1">4086291</strain>
    </source>
</reference>
<dbReference type="Proteomes" id="UP000218209">
    <property type="component" value="Unassembled WGS sequence"/>
</dbReference>
<name>A0A1X6NSC5_PORUM</name>
<dbReference type="EMBL" id="KV919128">
    <property type="protein sequence ID" value="OSX71514.1"/>
    <property type="molecule type" value="Genomic_DNA"/>
</dbReference>